<reference evidence="2 3" key="1">
    <citation type="submission" date="2017-06" db="EMBL/GenBank/DDBJ databases">
        <title>Comparative genomic analysis of Ambrosia Fusariam Clade fungi.</title>
        <authorList>
            <person name="Stajich J.E."/>
            <person name="Carrillo J."/>
            <person name="Kijimoto T."/>
            <person name="Eskalen A."/>
            <person name="O'Donnell K."/>
            <person name="Kasson M."/>
        </authorList>
    </citation>
    <scope>NUCLEOTIDE SEQUENCE [LARGE SCALE GENOMIC DNA]</scope>
    <source>
        <strain evidence="2">UCR3666</strain>
    </source>
</reference>
<dbReference type="PANTHER" id="PTHR35041">
    <property type="entry name" value="MEDIATOR OF RNA POLYMERASE II TRANSCRIPTION SUBUNIT 1"/>
    <property type="match status" value="1"/>
</dbReference>
<comment type="caution">
    <text evidence="2">The sequence shown here is derived from an EMBL/GenBank/DDBJ whole genome shotgun (WGS) entry which is preliminary data.</text>
</comment>
<sequence>MSHEPQSSTQDLITQHGPITYTQVRQNTPSNPDSHLKVRRLPSWRIGLATRAKMLGLLALGILSALGHHLLYSYLDNKPVRTLVDGAPRWKTQDWITRYGLALAFIAKTILAASVAVAYKQRIWTNFRQKAYTVAGINAMYDATTDVLSFASLEFVWKAKLATILAALTWTIPLSALVTPSSPLVTLITKEVQKDMVVPILNFADLNSDSYVFNGPTTMISPLLTKTTAIAAFSAEILPMTAVTQNISYTLQFHGPSLRCDEATEHIAAFIEEVWRATRSAFTGGASFDAVYLSFTANARFLQNPSINLAVAQDPLLWNLSKIATELLSGQEDWKYTPLDHMDAPSAFPMLVRYNNKSLACAPQNTTYKVTFNSSDIIQTVLHPYEFIWGGLPVLSQPQPHTALTLANLLNGVVGEFQTTDGGHQQSVVRTALMSSRTSIMQTALIGAVDEYQPLPQEDKRLARNMSLGPLIEELSRNQTLSLFSSPRFWAENGTKQQVTQRISTNIWQYHSQVLWLSYGLAILGAVFGVLVGLQAVSVNGTGYNTNFSTTMVTTRNATLDELSLGSSPGGETISENVLKTELR</sequence>
<evidence type="ECO:0000313" key="3">
    <source>
        <dbReference type="Proteomes" id="UP000277212"/>
    </source>
</evidence>
<accession>A0A3M2RHJ9</accession>
<keyword evidence="1" id="KW-0472">Membrane</keyword>
<dbReference type="EMBL" id="NKUJ01000477">
    <property type="protein sequence ID" value="RMJ04694.1"/>
    <property type="molecule type" value="Genomic_DNA"/>
</dbReference>
<feature type="transmembrane region" description="Helical" evidence="1">
    <location>
        <begin position="95"/>
        <end position="119"/>
    </location>
</feature>
<dbReference type="OrthoDB" id="5039032at2759"/>
<evidence type="ECO:0000256" key="1">
    <source>
        <dbReference type="SAM" id="Phobius"/>
    </source>
</evidence>
<feature type="transmembrane region" description="Helical" evidence="1">
    <location>
        <begin position="55"/>
        <end position="75"/>
    </location>
</feature>
<keyword evidence="1" id="KW-0812">Transmembrane</keyword>
<name>A0A3M2RHJ9_9HYPO</name>
<dbReference type="PANTHER" id="PTHR35041:SF6">
    <property type="entry name" value="FORMYLMETHIONINE DEFORMYLASE-LIKE PROTEIN-RELATED"/>
    <property type="match status" value="1"/>
</dbReference>
<proteinExistence type="predicted"/>
<evidence type="ECO:0000313" key="2">
    <source>
        <dbReference type="EMBL" id="RMJ04694.1"/>
    </source>
</evidence>
<keyword evidence="1" id="KW-1133">Transmembrane helix</keyword>
<feature type="transmembrane region" description="Helical" evidence="1">
    <location>
        <begin position="514"/>
        <end position="537"/>
    </location>
</feature>
<organism evidence="2 3">
    <name type="scientific">Fusarium kuroshium</name>
    <dbReference type="NCBI Taxonomy" id="2010991"/>
    <lineage>
        <taxon>Eukaryota</taxon>
        <taxon>Fungi</taxon>
        <taxon>Dikarya</taxon>
        <taxon>Ascomycota</taxon>
        <taxon>Pezizomycotina</taxon>
        <taxon>Sordariomycetes</taxon>
        <taxon>Hypocreomycetidae</taxon>
        <taxon>Hypocreales</taxon>
        <taxon>Nectriaceae</taxon>
        <taxon>Fusarium</taxon>
        <taxon>Fusarium solani species complex</taxon>
    </lineage>
</organism>
<keyword evidence="3" id="KW-1185">Reference proteome</keyword>
<gene>
    <name evidence="2" type="ORF">CDV36_014639</name>
</gene>
<protein>
    <submittedName>
        <fullName evidence="2">Uncharacterized protein</fullName>
    </submittedName>
</protein>
<dbReference type="Proteomes" id="UP000277212">
    <property type="component" value="Unassembled WGS sequence"/>
</dbReference>
<dbReference type="AlphaFoldDB" id="A0A3M2RHJ9"/>